<proteinExistence type="predicted"/>
<comment type="caution">
    <text evidence="2">The sequence shown here is derived from an EMBL/GenBank/DDBJ whole genome shotgun (WGS) entry which is preliminary data.</text>
</comment>
<protein>
    <submittedName>
        <fullName evidence="2">Uncharacterized protein</fullName>
    </submittedName>
</protein>
<dbReference type="EMBL" id="BARW01018330">
    <property type="protein sequence ID" value="GAI97720.1"/>
    <property type="molecule type" value="Genomic_DNA"/>
</dbReference>
<sequence length="142" mass="16069">MRLTRSQVIEKLKAGKELSDNGVVARFVEAGGFDGGHCNIYTFWWLRDKGLICSRPAGETHFPRYWYWIKKTAVTLSFFTLGHQGLVSWAICTNLPLDEAIAHANSIGPTGISSRWQLSEDKFPDGKDNPHDCTEKRGNKHY</sequence>
<feature type="non-terminal residue" evidence="2">
    <location>
        <position position="142"/>
    </location>
</feature>
<dbReference type="AlphaFoldDB" id="X1UCX1"/>
<accession>X1UCX1</accession>
<evidence type="ECO:0000256" key="1">
    <source>
        <dbReference type="SAM" id="MobiDB-lite"/>
    </source>
</evidence>
<name>X1UCX1_9ZZZZ</name>
<gene>
    <name evidence="2" type="ORF">S12H4_31413</name>
</gene>
<feature type="region of interest" description="Disordered" evidence="1">
    <location>
        <begin position="121"/>
        <end position="142"/>
    </location>
</feature>
<evidence type="ECO:0000313" key="2">
    <source>
        <dbReference type="EMBL" id="GAI97720.1"/>
    </source>
</evidence>
<reference evidence="2" key="1">
    <citation type="journal article" date="2014" name="Front. Microbiol.">
        <title>High frequency of phylogenetically diverse reductive dehalogenase-homologous genes in deep subseafloor sedimentary metagenomes.</title>
        <authorList>
            <person name="Kawai M."/>
            <person name="Futagami T."/>
            <person name="Toyoda A."/>
            <person name="Takaki Y."/>
            <person name="Nishi S."/>
            <person name="Hori S."/>
            <person name="Arai W."/>
            <person name="Tsubouchi T."/>
            <person name="Morono Y."/>
            <person name="Uchiyama I."/>
            <person name="Ito T."/>
            <person name="Fujiyama A."/>
            <person name="Inagaki F."/>
            <person name="Takami H."/>
        </authorList>
    </citation>
    <scope>NUCLEOTIDE SEQUENCE</scope>
    <source>
        <strain evidence="2">Expedition CK06-06</strain>
    </source>
</reference>
<organism evidence="2">
    <name type="scientific">marine sediment metagenome</name>
    <dbReference type="NCBI Taxonomy" id="412755"/>
    <lineage>
        <taxon>unclassified sequences</taxon>
        <taxon>metagenomes</taxon>
        <taxon>ecological metagenomes</taxon>
    </lineage>
</organism>